<feature type="domain" description="Porphobilinogen deaminase C-terminal" evidence="11">
    <location>
        <begin position="256"/>
        <end position="309"/>
    </location>
</feature>
<dbReference type="FunFam" id="3.40.190.10:FF:000005">
    <property type="entry name" value="Porphobilinogen deaminase"/>
    <property type="match status" value="1"/>
</dbReference>
<evidence type="ECO:0000256" key="5">
    <source>
        <dbReference type="ARBA" id="ARBA00012655"/>
    </source>
</evidence>
<dbReference type="PROSITE" id="PS00533">
    <property type="entry name" value="PORPHOBILINOGEN_DEAM"/>
    <property type="match status" value="1"/>
</dbReference>
<evidence type="ECO:0000256" key="7">
    <source>
        <dbReference type="ARBA" id="ARBA00023244"/>
    </source>
</evidence>
<dbReference type="GO" id="GO:0006782">
    <property type="term" value="P:protoporphyrinogen IX biosynthetic process"/>
    <property type="evidence" value="ECO:0007669"/>
    <property type="project" value="UniProtKB-UniPathway"/>
</dbReference>
<evidence type="ECO:0000256" key="6">
    <source>
        <dbReference type="ARBA" id="ARBA00022679"/>
    </source>
</evidence>
<dbReference type="Gene3D" id="3.30.160.40">
    <property type="entry name" value="Porphobilinogen deaminase, C-terminal domain"/>
    <property type="match status" value="1"/>
</dbReference>
<dbReference type="AlphaFoldDB" id="A0A7M5WI44"/>
<dbReference type="EC" id="2.5.1.61" evidence="5"/>
<dbReference type="InterPro" id="IPR036803">
    <property type="entry name" value="Porphobilinogen_deaminase_C_sf"/>
</dbReference>
<accession>A0A7M5WI44</accession>
<comment type="cofactor">
    <cofactor evidence="1">
        <name>dipyrromethane</name>
        <dbReference type="ChEBI" id="CHEBI:60342"/>
    </cofactor>
</comment>
<keyword evidence="13" id="KW-1185">Reference proteome</keyword>
<organism evidence="12 13">
    <name type="scientific">Clytia hemisphaerica</name>
    <dbReference type="NCBI Taxonomy" id="252671"/>
    <lineage>
        <taxon>Eukaryota</taxon>
        <taxon>Metazoa</taxon>
        <taxon>Cnidaria</taxon>
        <taxon>Hydrozoa</taxon>
        <taxon>Hydroidolina</taxon>
        <taxon>Leptothecata</taxon>
        <taxon>Obeliida</taxon>
        <taxon>Clytiidae</taxon>
        <taxon>Clytia</taxon>
    </lineage>
</organism>
<evidence type="ECO:0000256" key="4">
    <source>
        <dbReference type="ARBA" id="ARBA00005638"/>
    </source>
</evidence>
<feature type="region of interest" description="Disordered" evidence="9">
    <location>
        <begin position="1"/>
        <end position="31"/>
    </location>
</feature>
<dbReference type="EnsemblMetazoa" id="CLYHEMT000730.1">
    <property type="protein sequence ID" value="CLYHEMP000730.1"/>
    <property type="gene ID" value="CLYHEMG000730"/>
</dbReference>
<evidence type="ECO:0000259" key="11">
    <source>
        <dbReference type="Pfam" id="PF03900"/>
    </source>
</evidence>
<dbReference type="InterPro" id="IPR000860">
    <property type="entry name" value="HemC"/>
</dbReference>
<evidence type="ECO:0000256" key="2">
    <source>
        <dbReference type="ARBA" id="ARBA00002869"/>
    </source>
</evidence>
<dbReference type="RefSeq" id="XP_066913057.1">
    <property type="nucleotide sequence ID" value="XM_067056956.1"/>
</dbReference>
<evidence type="ECO:0000256" key="9">
    <source>
        <dbReference type="SAM" id="MobiDB-lite"/>
    </source>
</evidence>
<dbReference type="PANTHER" id="PTHR11557:SF0">
    <property type="entry name" value="PORPHOBILINOGEN DEAMINASE"/>
    <property type="match status" value="1"/>
</dbReference>
<dbReference type="SUPFAM" id="SSF53850">
    <property type="entry name" value="Periplasmic binding protein-like II"/>
    <property type="match status" value="1"/>
</dbReference>
<name>A0A7M5WI44_9CNID</name>
<dbReference type="GeneID" id="136800322"/>
<dbReference type="InterPro" id="IPR022418">
    <property type="entry name" value="Porphobilinogen_deaminase_C"/>
</dbReference>
<comment type="similarity">
    <text evidence="4">Belongs to the HMBS family.</text>
</comment>
<evidence type="ECO:0000313" key="12">
    <source>
        <dbReference type="EnsemblMetazoa" id="CLYHEMP000730.1"/>
    </source>
</evidence>
<feature type="domain" description="Porphobilinogen deaminase N-terminal" evidence="10">
    <location>
        <begin position="36"/>
        <end position="243"/>
    </location>
</feature>
<dbReference type="InterPro" id="IPR022417">
    <property type="entry name" value="Porphobilin_deaminase_N"/>
</dbReference>
<evidence type="ECO:0000259" key="10">
    <source>
        <dbReference type="Pfam" id="PF01379"/>
    </source>
</evidence>
<dbReference type="Proteomes" id="UP000594262">
    <property type="component" value="Unplaced"/>
</dbReference>
<evidence type="ECO:0000256" key="8">
    <source>
        <dbReference type="ARBA" id="ARBA00033064"/>
    </source>
</evidence>
<dbReference type="Pfam" id="PF03900">
    <property type="entry name" value="Porphobil_deamC"/>
    <property type="match status" value="1"/>
</dbReference>
<evidence type="ECO:0000256" key="3">
    <source>
        <dbReference type="ARBA" id="ARBA00004735"/>
    </source>
</evidence>
<dbReference type="SUPFAM" id="SSF54782">
    <property type="entry name" value="Porphobilinogen deaminase (hydroxymethylbilane synthase), C-terminal domain"/>
    <property type="match status" value="1"/>
</dbReference>
<evidence type="ECO:0000313" key="13">
    <source>
        <dbReference type="Proteomes" id="UP000594262"/>
    </source>
</evidence>
<dbReference type="UniPathway" id="UPA00251">
    <property type="reaction ID" value="UER00319"/>
</dbReference>
<sequence length="391" mass="43516">MDASLKRRSPSLDEVQPKRSRSNVDERELTQSCVAGSRKSPLAVTQTNTIVAALKKIHPDYDFPIETMQTLGDRILHLALPKIGQKGLFTKDLENALNEKRVDFLVHSLKDLPTKMPEGMALGCVFKRDNPFDCVIFHSKHVGKKLEDLAPNSVIGTSSLRRVAQLKRKYPTLIFQSVRGNLNTRLRKLEEDGVYDAIILAKAGIDRMNWTEKIGQILEEEIAYAVGQGAMAVEIRDDDQFMMKVLSKITDMKTMLTVIAERAFMRKLDGGCSTPVGCNVTYEDGMLHLRGVCLSVDGKDCVEDRMSAPINFDLPRPEGEKEKTFFVSDVGVVVDTLYKNEYEKATKLGDDVATKLIELGADEILKTVKLAIPNVANIQLPVANSGTMKFV</sequence>
<proteinExistence type="inferred from homology"/>
<dbReference type="GO" id="GO:0004418">
    <property type="term" value="F:hydroxymethylbilane synthase activity"/>
    <property type="evidence" value="ECO:0007669"/>
    <property type="project" value="UniProtKB-EC"/>
</dbReference>
<reference evidence="12" key="1">
    <citation type="submission" date="2021-01" db="UniProtKB">
        <authorList>
            <consortium name="EnsemblMetazoa"/>
        </authorList>
    </citation>
    <scope>IDENTIFICATION</scope>
</reference>
<dbReference type="Pfam" id="PF01379">
    <property type="entry name" value="Porphobil_deam"/>
    <property type="match status" value="1"/>
</dbReference>
<protein>
    <recommendedName>
        <fullName evidence="5">hydroxymethylbilane synthase</fullName>
        <ecNumber evidence="5">2.5.1.61</ecNumber>
    </recommendedName>
    <alternativeName>
        <fullName evidence="8">Hydroxymethylbilane synthase</fullName>
    </alternativeName>
</protein>
<comment type="pathway">
    <text evidence="3">Porphyrin-containing compound metabolism; protoporphyrin-IX biosynthesis; coproporphyrinogen-III from 5-aminolevulinate: step 2/4.</text>
</comment>
<dbReference type="CDD" id="cd13645">
    <property type="entry name" value="PBP2_HuPBGD_like"/>
    <property type="match status" value="1"/>
</dbReference>
<keyword evidence="7" id="KW-0627">Porphyrin biosynthesis</keyword>
<keyword evidence="6" id="KW-0808">Transferase</keyword>
<dbReference type="FunFam" id="3.40.190.10:FF:000004">
    <property type="entry name" value="Porphobilinogen deaminase"/>
    <property type="match status" value="1"/>
</dbReference>
<evidence type="ECO:0000256" key="1">
    <source>
        <dbReference type="ARBA" id="ARBA00001916"/>
    </source>
</evidence>
<dbReference type="NCBIfam" id="TIGR00212">
    <property type="entry name" value="hemC"/>
    <property type="match status" value="1"/>
</dbReference>
<dbReference type="OrthoDB" id="564646at2759"/>
<dbReference type="PANTHER" id="PTHR11557">
    <property type="entry name" value="PORPHOBILINOGEN DEAMINASE"/>
    <property type="match status" value="1"/>
</dbReference>
<dbReference type="InterPro" id="IPR022419">
    <property type="entry name" value="Porphobilin_deaminase_cofac_BS"/>
</dbReference>
<dbReference type="PRINTS" id="PR00151">
    <property type="entry name" value="PORPHBDMNASE"/>
</dbReference>
<dbReference type="GO" id="GO:0005737">
    <property type="term" value="C:cytoplasm"/>
    <property type="evidence" value="ECO:0007669"/>
    <property type="project" value="TreeGrafter"/>
</dbReference>
<dbReference type="Gene3D" id="3.40.190.10">
    <property type="entry name" value="Periplasmic binding protein-like II"/>
    <property type="match status" value="2"/>
</dbReference>
<comment type="function">
    <text evidence="2">Tetrapolymerization of the monopyrrole PBG into the hydroxymethylbilane pre-uroporphyrinogen in several discrete steps.</text>
</comment>